<reference evidence="2" key="1">
    <citation type="submission" date="2015-03" db="EMBL/GenBank/DDBJ databases">
        <title>Draft genome sequence of a novel methanotroph (Sn10-6) isolated from flooded ricefield rhizosphere in India.</title>
        <authorList>
            <person name="Pandit P.S."/>
            <person name="Pore S.D."/>
            <person name="Arora P."/>
            <person name="Kapse N.G."/>
            <person name="Dhakephalkar P.K."/>
            <person name="Rahalkar M.C."/>
        </authorList>
    </citation>
    <scope>NUCLEOTIDE SEQUENCE [LARGE SCALE GENOMIC DNA]</scope>
    <source>
        <strain evidence="2">Sn10-6</strain>
    </source>
</reference>
<dbReference type="EMBL" id="LAJX01000004">
    <property type="protein sequence ID" value="KJV08077.1"/>
    <property type="molecule type" value="Genomic_DNA"/>
</dbReference>
<reference evidence="1 2" key="2">
    <citation type="journal article" date="2016" name="Microb. Ecol.">
        <title>Genome Characteristics of a Novel Type I Methanotroph (Sn10-6) Isolated from a Flooded Indian Rice Field.</title>
        <authorList>
            <person name="Rahalkar M.C."/>
            <person name="Pandit P.S."/>
            <person name="Dhakephalkar P.K."/>
            <person name="Pore S."/>
            <person name="Arora P."/>
            <person name="Kapse N."/>
        </authorList>
    </citation>
    <scope>NUCLEOTIDE SEQUENCE [LARGE SCALE GENOMIC DNA]</scope>
    <source>
        <strain evidence="1 2">Sn10-6</strain>
    </source>
</reference>
<sequence length="59" mass="6393">MNSHPSPGAALAALRQRVEKICPECGVKFMGYANTGVTGCKIHAGLIRQRNRRAKLKEG</sequence>
<evidence type="ECO:0000313" key="1">
    <source>
        <dbReference type="EMBL" id="KJV08077.1"/>
    </source>
</evidence>
<comment type="caution">
    <text evidence="1">The sequence shown here is derived from an EMBL/GenBank/DDBJ whole genome shotgun (WGS) entry which is preliminary data.</text>
</comment>
<gene>
    <name evidence="1" type="ORF">VZ94_00525</name>
</gene>
<name>A0A0F3IN56_9GAMM</name>
<evidence type="ECO:0000313" key="2">
    <source>
        <dbReference type="Proteomes" id="UP000033684"/>
    </source>
</evidence>
<protein>
    <submittedName>
        <fullName evidence="1">Uncharacterized protein</fullName>
    </submittedName>
</protein>
<accession>A0A0F3IN56</accession>
<organism evidence="1 2">
    <name type="scientific">Methylocucumis oryzae</name>
    <dbReference type="NCBI Taxonomy" id="1632867"/>
    <lineage>
        <taxon>Bacteria</taxon>
        <taxon>Pseudomonadati</taxon>
        <taxon>Pseudomonadota</taxon>
        <taxon>Gammaproteobacteria</taxon>
        <taxon>Methylococcales</taxon>
        <taxon>Methylococcaceae</taxon>
        <taxon>Methylocucumis</taxon>
    </lineage>
</organism>
<keyword evidence="2" id="KW-1185">Reference proteome</keyword>
<dbReference type="AlphaFoldDB" id="A0A0F3IN56"/>
<proteinExistence type="predicted"/>
<dbReference type="Proteomes" id="UP000033684">
    <property type="component" value="Unassembled WGS sequence"/>
</dbReference>